<evidence type="ECO:0000256" key="1">
    <source>
        <dbReference type="SAM" id="MobiDB-lite"/>
    </source>
</evidence>
<dbReference type="OrthoDB" id="9991317at2759"/>
<gene>
    <name evidence="3" type="ORF">HIM_10866</name>
</gene>
<dbReference type="InterPro" id="IPR012344">
    <property type="entry name" value="Matrix_HIV/RSV_N"/>
</dbReference>
<proteinExistence type="predicted"/>
<evidence type="ECO:0000313" key="3">
    <source>
        <dbReference type="EMBL" id="KJZ69755.1"/>
    </source>
</evidence>
<dbReference type="Pfam" id="PF13374">
    <property type="entry name" value="TPR_10"/>
    <property type="match status" value="2"/>
</dbReference>
<organism evidence="3 4">
    <name type="scientific">Hirsutella minnesotensis 3608</name>
    <dbReference type="NCBI Taxonomy" id="1043627"/>
    <lineage>
        <taxon>Eukaryota</taxon>
        <taxon>Fungi</taxon>
        <taxon>Dikarya</taxon>
        <taxon>Ascomycota</taxon>
        <taxon>Pezizomycotina</taxon>
        <taxon>Sordariomycetes</taxon>
        <taxon>Hypocreomycetidae</taxon>
        <taxon>Hypocreales</taxon>
        <taxon>Ophiocordycipitaceae</taxon>
        <taxon>Hirsutella</taxon>
    </lineage>
</organism>
<dbReference type="Proteomes" id="UP000054481">
    <property type="component" value="Unassembled WGS sequence"/>
</dbReference>
<evidence type="ECO:0000313" key="4">
    <source>
        <dbReference type="Proteomes" id="UP000054481"/>
    </source>
</evidence>
<dbReference type="AlphaFoldDB" id="A0A0F7ZJM2"/>
<dbReference type="Gene3D" id="1.10.150.90">
    <property type="entry name" value="Immunodeficiency lentiviruses, gag gene matrix protein p17"/>
    <property type="match status" value="7"/>
</dbReference>
<feature type="region of interest" description="Disordered" evidence="1">
    <location>
        <begin position="140"/>
        <end position="160"/>
    </location>
</feature>
<dbReference type="PANTHER" id="PTHR19959">
    <property type="entry name" value="KINESIN LIGHT CHAIN"/>
    <property type="match status" value="1"/>
</dbReference>
<dbReference type="InterPro" id="IPR011990">
    <property type="entry name" value="TPR-like_helical_dom_sf"/>
</dbReference>
<reference evidence="3 4" key="1">
    <citation type="journal article" date="2014" name="Genome Biol. Evol.">
        <title>Comparative genomics and transcriptomics analyses reveal divergent lifestyle features of nematode endoparasitic fungus Hirsutella minnesotensis.</title>
        <authorList>
            <person name="Lai Y."/>
            <person name="Liu K."/>
            <person name="Zhang X."/>
            <person name="Zhang X."/>
            <person name="Li K."/>
            <person name="Wang N."/>
            <person name="Shu C."/>
            <person name="Wu Y."/>
            <person name="Wang C."/>
            <person name="Bushley K.E."/>
            <person name="Xiang M."/>
            <person name="Liu X."/>
        </authorList>
    </citation>
    <scope>NUCLEOTIDE SEQUENCE [LARGE SCALE GENOMIC DNA]</scope>
    <source>
        <strain evidence="3 4">3608</strain>
    </source>
</reference>
<dbReference type="EMBL" id="KQ030682">
    <property type="protein sequence ID" value="KJZ69755.1"/>
    <property type="molecule type" value="Genomic_DNA"/>
</dbReference>
<dbReference type="PANTHER" id="PTHR19959:SF119">
    <property type="entry name" value="FUNGAL LIPASE-LIKE DOMAIN-CONTAINING PROTEIN"/>
    <property type="match status" value="1"/>
</dbReference>
<feature type="region of interest" description="Disordered" evidence="1">
    <location>
        <begin position="1110"/>
        <end position="1133"/>
    </location>
</feature>
<sequence length="1158" mass="126459">MAVDATPQGHPDRPGRLSNLGVLLGSLFERTGSMDDLDRAVDVAGMAVDATAQDRPDRAICLSNLGNRLGSRFERTGLMDDLNRAIDVAGMAVDLTPQDHPDRPGRLSNLGIWLGSRFERTGSMDDLDRAVDVAGMAVDATPQDHPDRAGRLSNLGNRLGSRFERTGSMDDLSRGVNVASMAVDATPQDHPDRAGRLNNLGVWLGSRFQRTGSMDDLNRAVDVASMAVDATPQDHPDRAGRLSNLGVWLGSRFQRTGSMDDLNRAVDVASMAVDATPQDHPDRADCLSNLGNWLGSRFQRTGSMDDLSRAVDVASMAVDATPQDHPDRAGRLSNLGVWLGSRFERTGSMDDLSRAVDVASMAVDATPQDHPDRAGRLNNLGVWLGSRFERTGSMDDLSRAVDVASMAVDATPQDHPDRALCLSNLGNRLGSRFQRTGSMDDLNRAVDVASMAVDATPQDHPDRADCLNNLGISLGSRFERTGSMDDLNRAVDVLGMAVDATPQDHPHRALYLSNLGVRLGRRFERTGSIDNLNRAIDVLSMSVDATPQDHPDRAGLLSNLGIRLRSRFELTGSMDDLNRVLSSYLDGWRCCTAPPSIRIKLARSAALILASQSNWTDSSQLLQEAVTLLPTVSPRSLKHTDKQHMLSGFAGLSSAAAATLLNAGGDAYHALRLLELGRGVIAGLLMDMRGDISDVKRAHPILADEFISIRDELDSPGITLQSLSSTETVSSWESSAKRRREADQRLSELVTKIRAQPGFADFLLPPAADELMAAANPDPIVVVNLSSYRCDAFLVEFDGVRVLELPALTIEEVQKQVRDLRLSRSSASLSSLLQWLWDAIAHPCLNALGFEDTIPDARVWWIPTGLLSQLPLHAAGYHTMGGSETVLDRVMSSYASSIKALIYGRRHRVRRSPGPLSDQALLVAMLETPDQRVLNFAADEVEVVKKLCPSLQLRPISPANRKDNVLKHMQACRIFHFAGHGHSDPEEPSRSCLLLEDWKENPLTVGDLRDHRLQENPPFLGFLSACSTGANDAAELADEGIHLVNAFQLAGFQHVVGTLWKVLDNYCVDVARMLYETLRDEGLIDVAVCRGLHRAVRALRDEGIKKEGESRDATMVDLGKQSPNKKEGETRDATLVYSKTQSRDLMDSCWVPYVHFGV</sequence>
<keyword evidence="4" id="KW-1185">Reference proteome</keyword>
<name>A0A0F7ZJM2_9HYPO</name>
<evidence type="ECO:0000259" key="2">
    <source>
        <dbReference type="Pfam" id="PF12770"/>
    </source>
</evidence>
<protein>
    <recommendedName>
        <fullName evidence="2">CHAT domain-containing protein</fullName>
    </recommendedName>
</protein>
<dbReference type="SUPFAM" id="SSF48452">
    <property type="entry name" value="TPR-like"/>
    <property type="match status" value="3"/>
</dbReference>
<dbReference type="InterPro" id="IPR024983">
    <property type="entry name" value="CHAT_dom"/>
</dbReference>
<accession>A0A0F7ZJM2</accession>
<feature type="domain" description="CHAT" evidence="2">
    <location>
        <begin position="832"/>
        <end position="1099"/>
    </location>
</feature>
<dbReference type="Pfam" id="PF12770">
    <property type="entry name" value="CHAT"/>
    <property type="match status" value="1"/>
</dbReference>